<organism evidence="2 3">
    <name type="scientific">Thalassospira xiamenensis M-5 = DSM 17429</name>
    <dbReference type="NCBI Taxonomy" id="1123366"/>
    <lineage>
        <taxon>Bacteria</taxon>
        <taxon>Pseudomonadati</taxon>
        <taxon>Pseudomonadota</taxon>
        <taxon>Alphaproteobacteria</taxon>
        <taxon>Rhodospirillales</taxon>
        <taxon>Thalassospiraceae</taxon>
        <taxon>Thalassospira</taxon>
    </lineage>
</organism>
<feature type="compositionally biased region" description="Low complexity" evidence="1">
    <location>
        <begin position="60"/>
        <end position="107"/>
    </location>
</feature>
<reference evidence="2 3" key="1">
    <citation type="journal article" date="2012" name="J. Bacteriol.">
        <title>Genome sequence of Thalassospira xiamenensis type strain M-5.</title>
        <authorList>
            <person name="Lai Q."/>
            <person name="Shao Z."/>
        </authorList>
    </citation>
    <scope>NUCLEOTIDE SEQUENCE [LARGE SCALE GENOMIC DNA]</scope>
    <source>
        <strain evidence="2 3">M-5</strain>
    </source>
</reference>
<feature type="region of interest" description="Disordered" evidence="1">
    <location>
        <begin position="60"/>
        <end position="116"/>
    </location>
</feature>
<dbReference type="GO" id="GO:0005840">
    <property type="term" value="C:ribosome"/>
    <property type="evidence" value="ECO:0007669"/>
    <property type="project" value="UniProtKB-KW"/>
</dbReference>
<gene>
    <name evidence="2" type="ORF">TH3_05950</name>
</gene>
<dbReference type="AlphaFoldDB" id="A0AB72UAN3"/>
<accession>A0AB72UAN3</accession>
<proteinExistence type="predicted"/>
<sequence length="116" mass="11578">MIDSASSFDAPSLTAFGAPSTRSLASFRPRPVIARTSLMTLIFLSPAEARITSNSVFSSAAAPPAAAPPAAATATGAAAETPHSSSSILESSAASRTVSFESSSTSALRSAICINS</sequence>
<protein>
    <submittedName>
        <fullName evidence="2">50S ribosomal protein L7/L12</fullName>
    </submittedName>
</protein>
<dbReference type="Proteomes" id="UP000007127">
    <property type="component" value="Chromosome"/>
</dbReference>
<dbReference type="EMBL" id="CP004388">
    <property type="protein sequence ID" value="AJD51310.1"/>
    <property type="molecule type" value="Genomic_DNA"/>
</dbReference>
<keyword evidence="2" id="KW-0689">Ribosomal protein</keyword>
<keyword evidence="2" id="KW-0687">Ribonucleoprotein</keyword>
<evidence type="ECO:0000313" key="3">
    <source>
        <dbReference type="Proteomes" id="UP000007127"/>
    </source>
</evidence>
<evidence type="ECO:0000313" key="2">
    <source>
        <dbReference type="EMBL" id="AJD51310.1"/>
    </source>
</evidence>
<dbReference type="KEGG" id="txi:TH3_05950"/>
<evidence type="ECO:0000256" key="1">
    <source>
        <dbReference type="SAM" id="MobiDB-lite"/>
    </source>
</evidence>
<name>A0AB72UAN3_9PROT</name>
<dbReference type="AntiFam" id="ANF00182">
    <property type="entry name" value="Shadow ORF (opposite rplL)"/>
</dbReference>